<feature type="compositionally biased region" description="Polar residues" evidence="1">
    <location>
        <begin position="33"/>
        <end position="52"/>
    </location>
</feature>
<dbReference type="PROSITE" id="PS51257">
    <property type="entry name" value="PROKAR_LIPOPROTEIN"/>
    <property type="match status" value="1"/>
</dbReference>
<protein>
    <submittedName>
        <fullName evidence="4">ABC transporter substrate-binding protein</fullName>
    </submittedName>
</protein>
<feature type="signal peptide" evidence="2">
    <location>
        <begin position="1"/>
        <end position="37"/>
    </location>
</feature>
<dbReference type="Proteomes" id="UP000671910">
    <property type="component" value="Chromosome"/>
</dbReference>
<evidence type="ECO:0000259" key="3">
    <source>
        <dbReference type="Pfam" id="PF09084"/>
    </source>
</evidence>
<gene>
    <name evidence="4" type="ORF">J7S26_07650</name>
</gene>
<dbReference type="Pfam" id="PF09084">
    <property type="entry name" value="NMT1"/>
    <property type="match status" value="1"/>
</dbReference>
<dbReference type="EMBL" id="CP072829">
    <property type="protein sequence ID" value="QTU84214.1"/>
    <property type="molecule type" value="Genomic_DNA"/>
</dbReference>
<dbReference type="Gene3D" id="3.40.190.10">
    <property type="entry name" value="Periplasmic binding protein-like II"/>
    <property type="match status" value="2"/>
</dbReference>
<feature type="chain" id="PRO_5039151354" evidence="2">
    <location>
        <begin position="38"/>
        <end position="364"/>
    </location>
</feature>
<evidence type="ECO:0000256" key="1">
    <source>
        <dbReference type="SAM" id="MobiDB-lite"/>
    </source>
</evidence>
<dbReference type="GO" id="GO:0009228">
    <property type="term" value="P:thiamine biosynthetic process"/>
    <property type="evidence" value="ECO:0007669"/>
    <property type="project" value="InterPro"/>
</dbReference>
<dbReference type="PANTHER" id="PTHR31528:SF3">
    <property type="entry name" value="THIAMINE BIOSYNTHESIS PROTEIN HI_0357-RELATED"/>
    <property type="match status" value="1"/>
</dbReference>
<proteinExistence type="predicted"/>
<evidence type="ECO:0000256" key="2">
    <source>
        <dbReference type="SAM" id="SignalP"/>
    </source>
</evidence>
<feature type="domain" description="SsuA/THI5-like" evidence="3">
    <location>
        <begin position="75"/>
        <end position="291"/>
    </location>
</feature>
<dbReference type="AlphaFoldDB" id="A0A9E6MQS3"/>
<dbReference type="SUPFAM" id="SSF53850">
    <property type="entry name" value="Periplasmic binding protein-like II"/>
    <property type="match status" value="1"/>
</dbReference>
<reference evidence="4" key="1">
    <citation type="submission" date="2021-04" db="EMBL/GenBank/DDBJ databases">
        <title>Novel species in family Eggerthellaceae.</title>
        <authorList>
            <person name="Zhang G."/>
        </authorList>
    </citation>
    <scope>NUCLEOTIDE SEQUENCE</scope>
    <source>
        <strain evidence="4">Zg-886</strain>
    </source>
</reference>
<dbReference type="PROSITE" id="PS51318">
    <property type="entry name" value="TAT"/>
    <property type="match status" value="1"/>
</dbReference>
<accession>A0A9E6MQS3</accession>
<dbReference type="RefSeq" id="WP_261428561.1">
    <property type="nucleotide sequence ID" value="NZ_CP072829.1"/>
</dbReference>
<evidence type="ECO:0000313" key="5">
    <source>
        <dbReference type="Proteomes" id="UP000671910"/>
    </source>
</evidence>
<name>A0A9E6MQS3_9ACTN</name>
<dbReference type="InterPro" id="IPR006311">
    <property type="entry name" value="TAT_signal"/>
</dbReference>
<dbReference type="InterPro" id="IPR027939">
    <property type="entry name" value="NMT1/THI5"/>
</dbReference>
<sequence>MTYSMRNRLMTRRTFAVAAAAAMATALVGCSSGASDAQGTSDEQSAQSTQEGQGAPAAAQSSLAPITFALDWTPNTNHTGLYVALEKSFYAEEGLDVLLVQPPDGDADALVGTKNAQVGMAFQDIMAGYLGSADPLPVTAIATVIQHNTSGIMSRQGEGIESAAGMAGKRYGTWDAPIERAIIENIVATDGGDPATIEFVPANSTDEVSGLRADQFDSVWVFAAWALQNAQVQGFPVDYFAIADINPVFDYYTPVIIANDAWLAEQPDQAKAFLRATAKGYEYAMAHPEEAVDILLKAAPEIDRDLALSSQEYLADQYVADAPAWGVIDPERWNAFYRWLNEEGLVETEIPDNTGFSNEYLPTA</sequence>
<dbReference type="PANTHER" id="PTHR31528">
    <property type="entry name" value="4-AMINO-5-HYDROXYMETHYL-2-METHYLPYRIMIDINE PHOSPHATE SYNTHASE THI11-RELATED"/>
    <property type="match status" value="1"/>
</dbReference>
<dbReference type="KEGG" id="ebz:J7S26_07650"/>
<keyword evidence="2" id="KW-0732">Signal</keyword>
<dbReference type="InterPro" id="IPR015168">
    <property type="entry name" value="SsuA/THI5"/>
</dbReference>
<organism evidence="4 5">
    <name type="scientific">Xiamenia xianingshaonis</name>
    <dbReference type="NCBI Taxonomy" id="2682776"/>
    <lineage>
        <taxon>Bacteria</taxon>
        <taxon>Bacillati</taxon>
        <taxon>Actinomycetota</taxon>
        <taxon>Coriobacteriia</taxon>
        <taxon>Eggerthellales</taxon>
        <taxon>Eggerthellaceae</taxon>
        <taxon>Xiamenia</taxon>
    </lineage>
</organism>
<feature type="region of interest" description="Disordered" evidence="1">
    <location>
        <begin position="33"/>
        <end position="58"/>
    </location>
</feature>
<evidence type="ECO:0000313" key="4">
    <source>
        <dbReference type="EMBL" id="QTU84214.1"/>
    </source>
</evidence>